<dbReference type="SFLD" id="SFLDG01084">
    <property type="entry name" value="Uncharacterised_Radical_SAM_Su"/>
    <property type="match status" value="1"/>
</dbReference>
<dbReference type="InterPro" id="IPR040086">
    <property type="entry name" value="MJ0683-like"/>
</dbReference>
<proteinExistence type="predicted"/>
<keyword evidence="2" id="KW-0408">Iron</keyword>
<protein>
    <recommendedName>
        <fullName evidence="4">Radical SAM core domain-containing protein</fullName>
    </recommendedName>
</protein>
<dbReference type="SUPFAM" id="SSF102114">
    <property type="entry name" value="Radical SAM enzymes"/>
    <property type="match status" value="1"/>
</dbReference>
<evidence type="ECO:0000259" key="4">
    <source>
        <dbReference type="Pfam" id="PF04055"/>
    </source>
</evidence>
<keyword evidence="1" id="KW-0479">Metal-binding</keyword>
<dbReference type="AlphaFoldDB" id="X1RNW8"/>
<organism evidence="5">
    <name type="scientific">marine sediment metagenome</name>
    <dbReference type="NCBI Taxonomy" id="412755"/>
    <lineage>
        <taxon>unclassified sequences</taxon>
        <taxon>metagenomes</taxon>
        <taxon>ecological metagenomes</taxon>
    </lineage>
</organism>
<comment type="caution">
    <text evidence="5">The sequence shown here is derived from an EMBL/GenBank/DDBJ whole genome shotgun (WGS) entry which is preliminary data.</text>
</comment>
<dbReference type="Gene3D" id="3.80.30.30">
    <property type="match status" value="1"/>
</dbReference>
<dbReference type="InterPro" id="IPR007197">
    <property type="entry name" value="rSAM"/>
</dbReference>
<dbReference type="EMBL" id="BARW01003231">
    <property type="protein sequence ID" value="GAI64860.1"/>
    <property type="molecule type" value="Genomic_DNA"/>
</dbReference>
<evidence type="ECO:0000256" key="3">
    <source>
        <dbReference type="ARBA" id="ARBA00023014"/>
    </source>
</evidence>
<dbReference type="InterPro" id="IPR058240">
    <property type="entry name" value="rSAM_sf"/>
</dbReference>
<dbReference type="GO" id="GO:0003824">
    <property type="term" value="F:catalytic activity"/>
    <property type="evidence" value="ECO:0007669"/>
    <property type="project" value="InterPro"/>
</dbReference>
<evidence type="ECO:0000256" key="2">
    <source>
        <dbReference type="ARBA" id="ARBA00023004"/>
    </source>
</evidence>
<evidence type="ECO:0000313" key="5">
    <source>
        <dbReference type="EMBL" id="GAI64860.1"/>
    </source>
</evidence>
<dbReference type="PANTHER" id="PTHR43432:SF3">
    <property type="entry name" value="SLR0285 PROTEIN"/>
    <property type="match status" value="1"/>
</dbReference>
<sequence>MKVLEAKFIKKREITSGTKEWADYNVNCIKGCSNNCRYCYARIIAKRFGRCTEETWKDIEINRDVLNKTFKKYNGRVMFPSSHDIIDTPEAKEACFIVIKKLLEAGNELLITTKPRLSITQDIIKQFHAFKLQIQFRFTITSVDNQLLSFWEPNAPTFEERFTSLKHAYQTGFKTSVSIEPFLDYNPRTLISILSPYVTESIWLGPMNYIPKNGISNKNKQQYMEIRKRYEIDHLKEIFEDLKDFPKIKFKDSMTIRLNLLPAPARQGKPGVRHQGV</sequence>
<dbReference type="GO" id="GO:0046872">
    <property type="term" value="F:metal ion binding"/>
    <property type="evidence" value="ECO:0007669"/>
    <property type="project" value="UniProtKB-KW"/>
</dbReference>
<evidence type="ECO:0000256" key="1">
    <source>
        <dbReference type="ARBA" id="ARBA00022723"/>
    </source>
</evidence>
<accession>X1RNW8</accession>
<dbReference type="GO" id="GO:0051536">
    <property type="term" value="F:iron-sulfur cluster binding"/>
    <property type="evidence" value="ECO:0007669"/>
    <property type="project" value="UniProtKB-KW"/>
</dbReference>
<feature type="domain" description="Radical SAM core" evidence="4">
    <location>
        <begin position="27"/>
        <end position="179"/>
    </location>
</feature>
<gene>
    <name evidence="5" type="ORF">S12H4_08377</name>
</gene>
<keyword evidence="3" id="KW-0411">Iron-sulfur</keyword>
<name>X1RNW8_9ZZZZ</name>
<dbReference type="Pfam" id="PF04055">
    <property type="entry name" value="Radical_SAM"/>
    <property type="match status" value="1"/>
</dbReference>
<reference evidence="5" key="1">
    <citation type="journal article" date="2014" name="Front. Microbiol.">
        <title>High frequency of phylogenetically diverse reductive dehalogenase-homologous genes in deep subseafloor sedimentary metagenomes.</title>
        <authorList>
            <person name="Kawai M."/>
            <person name="Futagami T."/>
            <person name="Toyoda A."/>
            <person name="Takaki Y."/>
            <person name="Nishi S."/>
            <person name="Hori S."/>
            <person name="Arai W."/>
            <person name="Tsubouchi T."/>
            <person name="Morono Y."/>
            <person name="Uchiyama I."/>
            <person name="Ito T."/>
            <person name="Fujiyama A."/>
            <person name="Inagaki F."/>
            <person name="Takami H."/>
        </authorList>
    </citation>
    <scope>NUCLEOTIDE SEQUENCE</scope>
    <source>
        <strain evidence="5">Expedition CK06-06</strain>
    </source>
</reference>
<dbReference type="SFLD" id="SFLDS00029">
    <property type="entry name" value="Radical_SAM"/>
    <property type="match status" value="1"/>
</dbReference>
<dbReference type="PANTHER" id="PTHR43432">
    <property type="entry name" value="SLR0285 PROTEIN"/>
    <property type="match status" value="1"/>
</dbReference>
<dbReference type="CDD" id="cd01335">
    <property type="entry name" value="Radical_SAM"/>
    <property type="match status" value="1"/>
</dbReference>